<dbReference type="PANTHER" id="PTHR10218:SF302">
    <property type="entry name" value="GUANINE NUCLEOTIDE-BINDING PROTEIN ALPHA-5 SUBUNIT"/>
    <property type="match status" value="1"/>
</dbReference>
<accession>A0AAN8KN73</accession>
<dbReference type="Gene3D" id="3.40.50.300">
    <property type="entry name" value="P-loop containing nucleotide triphosphate hydrolases"/>
    <property type="match status" value="1"/>
</dbReference>
<keyword evidence="6" id="KW-0807">Transducer</keyword>
<dbReference type="Proteomes" id="UP001347796">
    <property type="component" value="Unassembled WGS sequence"/>
</dbReference>
<dbReference type="InterPro" id="IPR011025">
    <property type="entry name" value="GproteinA_insert"/>
</dbReference>
<evidence type="ECO:0000256" key="4">
    <source>
        <dbReference type="ARBA" id="ARBA00022842"/>
    </source>
</evidence>
<dbReference type="Pfam" id="PF00503">
    <property type="entry name" value="G-alpha"/>
    <property type="match status" value="1"/>
</dbReference>
<keyword evidence="2 9" id="KW-0479">Metal-binding</keyword>
<comment type="subunit">
    <text evidence="1">G proteins are composed of 3 units; alpha, beta and gamma. The alpha chain contains the guanine nucleotide binding site.</text>
</comment>
<dbReference type="PROSITE" id="PS51882">
    <property type="entry name" value="G_ALPHA"/>
    <property type="match status" value="1"/>
</dbReference>
<reference evidence="10 11" key="1">
    <citation type="submission" date="2024-01" db="EMBL/GenBank/DDBJ databases">
        <title>The genome of the rayed Mediterranean limpet Patella caerulea (Linnaeus, 1758).</title>
        <authorList>
            <person name="Anh-Thu Weber A."/>
            <person name="Halstead-Nussloch G."/>
        </authorList>
    </citation>
    <scope>NUCLEOTIDE SEQUENCE [LARGE SCALE GENOMIC DNA]</scope>
    <source>
        <strain evidence="10">AATW-2023a</strain>
        <tissue evidence="10">Whole specimen</tissue>
    </source>
</reference>
<dbReference type="AlphaFoldDB" id="A0AAN8KN73"/>
<organism evidence="10 11">
    <name type="scientific">Patella caerulea</name>
    <name type="common">Rayed Mediterranean limpet</name>
    <dbReference type="NCBI Taxonomy" id="87958"/>
    <lineage>
        <taxon>Eukaryota</taxon>
        <taxon>Metazoa</taxon>
        <taxon>Spiralia</taxon>
        <taxon>Lophotrochozoa</taxon>
        <taxon>Mollusca</taxon>
        <taxon>Gastropoda</taxon>
        <taxon>Patellogastropoda</taxon>
        <taxon>Patelloidea</taxon>
        <taxon>Patellidae</taxon>
        <taxon>Patella</taxon>
    </lineage>
</organism>
<keyword evidence="4 9" id="KW-0460">Magnesium</keyword>
<feature type="binding site" evidence="9">
    <location>
        <position position="52"/>
    </location>
    <ligand>
        <name>Mg(2+)</name>
        <dbReference type="ChEBI" id="CHEBI:18420"/>
    </ligand>
</feature>
<evidence type="ECO:0000256" key="3">
    <source>
        <dbReference type="ARBA" id="ARBA00022741"/>
    </source>
</evidence>
<dbReference type="PRINTS" id="PR00318">
    <property type="entry name" value="GPROTEINA"/>
</dbReference>
<name>A0AAN8KN73_PATCE</name>
<protein>
    <submittedName>
        <fullName evidence="10">Uncharacterized protein</fullName>
    </submittedName>
</protein>
<dbReference type="PANTHER" id="PTHR10218">
    <property type="entry name" value="GTP-BINDING PROTEIN ALPHA SUBUNIT"/>
    <property type="match status" value="1"/>
</dbReference>
<dbReference type="GO" id="GO:0005525">
    <property type="term" value="F:GTP binding"/>
    <property type="evidence" value="ECO:0007669"/>
    <property type="project" value="UniProtKB-KW"/>
</dbReference>
<dbReference type="FunFam" id="3.40.50.300:FF:002307">
    <property type="entry name" value="Guanine nucleotide-binding protein G(k) subunit alpha"/>
    <property type="match status" value="1"/>
</dbReference>
<dbReference type="GO" id="GO:0031683">
    <property type="term" value="F:G-protein beta/gamma-subunit complex binding"/>
    <property type="evidence" value="ECO:0007669"/>
    <property type="project" value="InterPro"/>
</dbReference>
<dbReference type="InterPro" id="IPR001019">
    <property type="entry name" value="Gprotein_alpha_su"/>
</dbReference>
<dbReference type="PRINTS" id="PR00441">
    <property type="entry name" value="GPROTEINAI"/>
</dbReference>
<keyword evidence="5 8" id="KW-0342">GTP-binding</keyword>
<evidence type="ECO:0000256" key="6">
    <source>
        <dbReference type="ARBA" id="ARBA00023224"/>
    </source>
</evidence>
<evidence type="ECO:0000256" key="5">
    <source>
        <dbReference type="ARBA" id="ARBA00023134"/>
    </source>
</evidence>
<dbReference type="InterPro" id="IPR001408">
    <property type="entry name" value="Gprotein_alpha_I"/>
</dbReference>
<feature type="binding site" evidence="8">
    <location>
        <begin position="48"/>
        <end position="53"/>
    </location>
    <ligand>
        <name>GTP</name>
        <dbReference type="ChEBI" id="CHEBI:37565"/>
    </ligand>
</feature>
<gene>
    <name evidence="10" type="ORF">SNE40_001472</name>
</gene>
<dbReference type="GO" id="GO:0003924">
    <property type="term" value="F:GTPase activity"/>
    <property type="evidence" value="ECO:0007669"/>
    <property type="project" value="InterPro"/>
</dbReference>
<keyword evidence="3 8" id="KW-0547">Nucleotide-binding</keyword>
<dbReference type="GO" id="GO:0046872">
    <property type="term" value="F:metal ion binding"/>
    <property type="evidence" value="ECO:0007669"/>
    <property type="project" value="UniProtKB-KW"/>
</dbReference>
<dbReference type="SMART" id="SM00275">
    <property type="entry name" value="G_alpha"/>
    <property type="match status" value="1"/>
</dbReference>
<keyword evidence="7" id="KW-0449">Lipoprotein</keyword>
<keyword evidence="11" id="KW-1185">Reference proteome</keyword>
<evidence type="ECO:0000256" key="8">
    <source>
        <dbReference type="PIRSR" id="PIRSR601019-1"/>
    </source>
</evidence>
<dbReference type="GO" id="GO:0001664">
    <property type="term" value="F:G protein-coupled receptor binding"/>
    <property type="evidence" value="ECO:0007669"/>
    <property type="project" value="TreeGrafter"/>
</dbReference>
<evidence type="ECO:0000313" key="10">
    <source>
        <dbReference type="EMBL" id="KAK6196202.1"/>
    </source>
</evidence>
<dbReference type="CDD" id="cd00066">
    <property type="entry name" value="G-alpha"/>
    <property type="match status" value="1"/>
</dbReference>
<dbReference type="Gene3D" id="1.10.400.10">
    <property type="entry name" value="GI Alpha 1, domain 2-like"/>
    <property type="match status" value="1"/>
</dbReference>
<feature type="binding site" evidence="8">
    <location>
        <position position="329"/>
    </location>
    <ligand>
        <name>GTP</name>
        <dbReference type="ChEBI" id="CHEBI:37565"/>
    </ligand>
</feature>
<dbReference type="GO" id="GO:0007188">
    <property type="term" value="P:adenylate cyclase-modulating G protein-coupled receptor signaling pathway"/>
    <property type="evidence" value="ECO:0007669"/>
    <property type="project" value="InterPro"/>
</dbReference>
<feature type="binding site" evidence="8">
    <location>
        <begin position="202"/>
        <end position="206"/>
    </location>
    <ligand>
        <name>GTP</name>
        <dbReference type="ChEBI" id="CHEBI:37565"/>
    </ligand>
</feature>
<dbReference type="GO" id="GO:0005834">
    <property type="term" value="C:heterotrimeric G-protein complex"/>
    <property type="evidence" value="ECO:0007669"/>
    <property type="project" value="TreeGrafter"/>
</dbReference>
<evidence type="ECO:0000313" key="11">
    <source>
        <dbReference type="Proteomes" id="UP001347796"/>
    </source>
</evidence>
<sequence>MGASASANSVVNIPVINKKKSESIDQFLLHEKLKETKSVKLLLLGRPESGKSTLARQIRIIHDRDFMETERLAYRSVLRQNLIDILKTLLQTIDQLNIQTGTEYHNLYDELSEIPSGTGEYLVARRHTIKQFLASAAFHQCMVRRWEYNLQSSAKYLLDGVDRLLDPGYVPSTQDILRARVDNNGLHETSFKFKGLEFRMVDVGGQRSDPRKWIHYFDNVSALIYTVDISRYDQQRDDDGIIGEQNELLESLALFKKVVSHRVFSDTTSILFLNKTDLFKQKIQHVPLKCCFPEYKGADEYKEASIFVQWKFKQSITDNKEMYSHFTTATDTSNIQTVFDSVIAIILKCSQNSAVLY</sequence>
<comment type="caution">
    <text evidence="10">The sequence shown here is derived from an EMBL/GenBank/DDBJ whole genome shotgun (WGS) entry which is preliminary data.</text>
</comment>
<dbReference type="GO" id="GO:0005737">
    <property type="term" value="C:cytoplasm"/>
    <property type="evidence" value="ECO:0007669"/>
    <property type="project" value="TreeGrafter"/>
</dbReference>
<evidence type="ECO:0000256" key="9">
    <source>
        <dbReference type="PIRSR" id="PIRSR601019-2"/>
    </source>
</evidence>
<dbReference type="SUPFAM" id="SSF47895">
    <property type="entry name" value="Transducin (alpha subunit), insertion domain"/>
    <property type="match status" value="1"/>
</dbReference>
<dbReference type="SUPFAM" id="SSF52540">
    <property type="entry name" value="P-loop containing nucleoside triphosphate hydrolases"/>
    <property type="match status" value="1"/>
</dbReference>
<dbReference type="EMBL" id="JAZGQO010000001">
    <property type="protein sequence ID" value="KAK6196202.1"/>
    <property type="molecule type" value="Genomic_DNA"/>
</dbReference>
<dbReference type="InterPro" id="IPR027417">
    <property type="entry name" value="P-loop_NTPase"/>
</dbReference>
<evidence type="ECO:0000256" key="7">
    <source>
        <dbReference type="ARBA" id="ARBA00023288"/>
    </source>
</evidence>
<proteinExistence type="predicted"/>
<feature type="binding site" evidence="8">
    <location>
        <begin position="274"/>
        <end position="277"/>
    </location>
    <ligand>
        <name>GTP</name>
        <dbReference type="ChEBI" id="CHEBI:37565"/>
    </ligand>
</feature>
<evidence type="ECO:0000256" key="1">
    <source>
        <dbReference type="ARBA" id="ARBA00011356"/>
    </source>
</evidence>
<evidence type="ECO:0000256" key="2">
    <source>
        <dbReference type="ARBA" id="ARBA00022723"/>
    </source>
</evidence>